<reference evidence="1 2" key="1">
    <citation type="submission" date="2017-11" db="EMBL/GenBank/DDBJ databases">
        <title>Genome sequence of Pantoea cypripedii NE1.</title>
        <authorList>
            <person name="Nascimento F.X."/>
        </authorList>
    </citation>
    <scope>NUCLEOTIDE SEQUENCE [LARGE SCALE GENOMIC DNA]</scope>
    <source>
        <strain evidence="1 2">NE1</strain>
    </source>
</reference>
<proteinExistence type="predicted"/>
<dbReference type="AlphaFoldDB" id="A0A6B9GAV4"/>
<evidence type="ECO:0000313" key="1">
    <source>
        <dbReference type="EMBL" id="QGY29805.1"/>
    </source>
</evidence>
<gene>
    <name evidence="1" type="ORF">CUN67_13055</name>
</gene>
<dbReference type="EMBL" id="CP024768">
    <property type="protein sequence ID" value="QGY29805.1"/>
    <property type="molecule type" value="Genomic_DNA"/>
</dbReference>
<dbReference type="RefSeq" id="WP_208715746.1">
    <property type="nucleotide sequence ID" value="NZ_CP024768.1"/>
</dbReference>
<name>A0A6B9GAV4_PANCY</name>
<evidence type="ECO:0000313" key="2">
    <source>
        <dbReference type="Proteomes" id="UP000502005"/>
    </source>
</evidence>
<sequence>MKPLTVSERQALIKHLNMCLNGDTFFDSMIEFNKRQREINKIALEILKADNTANGELLHRSETTGDIYLVASVPVMKPVKLPGRFQPVLNGGKTAMFFATDGHWLNLTEVKEAIKEAGGEVEE</sequence>
<dbReference type="Proteomes" id="UP000502005">
    <property type="component" value="Chromosome"/>
</dbReference>
<protein>
    <submittedName>
        <fullName evidence="1">Uncharacterized protein</fullName>
    </submittedName>
</protein>
<accession>A0A6B9GAV4</accession>
<organism evidence="1 2">
    <name type="scientific">Pantoea cypripedii</name>
    <name type="common">Pectobacterium cypripedii</name>
    <name type="synonym">Erwinia cypripedii</name>
    <dbReference type="NCBI Taxonomy" id="55209"/>
    <lineage>
        <taxon>Bacteria</taxon>
        <taxon>Pseudomonadati</taxon>
        <taxon>Pseudomonadota</taxon>
        <taxon>Gammaproteobacteria</taxon>
        <taxon>Enterobacterales</taxon>
        <taxon>Erwiniaceae</taxon>
        <taxon>Pantoea</taxon>
    </lineage>
</organism>